<evidence type="ECO:0000256" key="1">
    <source>
        <dbReference type="SAM" id="Phobius"/>
    </source>
</evidence>
<proteinExistence type="predicted"/>
<name>A0A0C4E4U8_MAGP6</name>
<reference evidence="2" key="3">
    <citation type="submission" date="2011-03" db="EMBL/GenBank/DDBJ databases">
        <title>Annotation of Magnaporthe poae ATCC 64411.</title>
        <authorList>
            <person name="Ma L.-J."/>
            <person name="Dead R."/>
            <person name="Young S.K."/>
            <person name="Zeng Q."/>
            <person name="Gargeya S."/>
            <person name="Fitzgerald M."/>
            <person name="Haas B."/>
            <person name="Abouelleil A."/>
            <person name="Alvarado L."/>
            <person name="Arachchi H.M."/>
            <person name="Berlin A."/>
            <person name="Brown A."/>
            <person name="Chapman S.B."/>
            <person name="Chen Z."/>
            <person name="Dunbar C."/>
            <person name="Freedman E."/>
            <person name="Gearin G."/>
            <person name="Gellesch M."/>
            <person name="Goldberg J."/>
            <person name="Griggs A."/>
            <person name="Gujja S."/>
            <person name="Heiman D."/>
            <person name="Howarth C."/>
            <person name="Larson L."/>
            <person name="Lui A."/>
            <person name="MacDonald P.J.P."/>
            <person name="Mehta T."/>
            <person name="Montmayeur A."/>
            <person name="Murphy C."/>
            <person name="Neiman D."/>
            <person name="Pearson M."/>
            <person name="Priest M."/>
            <person name="Roberts A."/>
            <person name="Saif S."/>
            <person name="Shea T."/>
            <person name="Shenoy N."/>
            <person name="Sisk P."/>
            <person name="Stolte C."/>
            <person name="Sykes S."/>
            <person name="Yandava C."/>
            <person name="Wortman J."/>
            <person name="Nusbaum C."/>
            <person name="Birren B."/>
        </authorList>
    </citation>
    <scope>NUCLEOTIDE SEQUENCE</scope>
    <source>
        <strain evidence="2">ATCC 64411</strain>
    </source>
</reference>
<dbReference type="AlphaFoldDB" id="A0A0C4E4U8"/>
<feature type="transmembrane region" description="Helical" evidence="1">
    <location>
        <begin position="80"/>
        <end position="101"/>
    </location>
</feature>
<keyword evidence="1" id="KW-0812">Transmembrane</keyword>
<evidence type="ECO:0000313" key="4">
    <source>
        <dbReference type="Proteomes" id="UP000011715"/>
    </source>
</evidence>
<evidence type="ECO:0000313" key="3">
    <source>
        <dbReference type="EnsemblFungi" id="MAPG_07500T0"/>
    </source>
</evidence>
<accession>A0A0C4E4U8</accession>
<sequence length="112" mass="12935">MRIARRRVGGGIAAKKEKRQMTGSISCLGRTGLQCHCAISFCFCGALCFRFDIVAVWRYLEVYRRLPWSGQDFVSGVPQRFWLIASFFLFFFSPSFMPWKARQVNAPSPRRT</sequence>
<protein>
    <submittedName>
        <fullName evidence="2 3">Uncharacterized protein</fullName>
    </submittedName>
</protein>
<reference evidence="3" key="5">
    <citation type="submission" date="2015-06" db="UniProtKB">
        <authorList>
            <consortium name="EnsemblFungi"/>
        </authorList>
    </citation>
    <scope>IDENTIFICATION</scope>
    <source>
        <strain evidence="3">ATCC 64411</strain>
    </source>
</reference>
<reference evidence="4" key="2">
    <citation type="submission" date="2010-05" db="EMBL/GenBank/DDBJ databases">
        <title>The genome sequence of Magnaporthe poae strain ATCC 64411.</title>
        <authorList>
            <person name="Ma L.-J."/>
            <person name="Dead R."/>
            <person name="Young S."/>
            <person name="Zeng Q."/>
            <person name="Koehrsen M."/>
            <person name="Alvarado L."/>
            <person name="Berlin A."/>
            <person name="Chapman S.B."/>
            <person name="Chen Z."/>
            <person name="Freedman E."/>
            <person name="Gellesch M."/>
            <person name="Goldberg J."/>
            <person name="Griggs A."/>
            <person name="Gujja S."/>
            <person name="Heilman E.R."/>
            <person name="Heiman D."/>
            <person name="Hepburn T."/>
            <person name="Howarth C."/>
            <person name="Jen D."/>
            <person name="Larson L."/>
            <person name="Mehta T."/>
            <person name="Neiman D."/>
            <person name="Pearson M."/>
            <person name="Roberts A."/>
            <person name="Saif S."/>
            <person name="Shea T."/>
            <person name="Shenoy N."/>
            <person name="Sisk P."/>
            <person name="Stolte C."/>
            <person name="Sykes S."/>
            <person name="Walk T."/>
            <person name="White J."/>
            <person name="Yandava C."/>
            <person name="Haas B."/>
            <person name="Nusbaum C."/>
            <person name="Birren B."/>
        </authorList>
    </citation>
    <scope>NUCLEOTIDE SEQUENCE [LARGE SCALE GENOMIC DNA]</scope>
    <source>
        <strain evidence="4">ATCC 64411 / 73-15</strain>
    </source>
</reference>
<keyword evidence="1" id="KW-1133">Transmembrane helix</keyword>
<keyword evidence="1" id="KW-0472">Membrane</keyword>
<dbReference type="Proteomes" id="UP000011715">
    <property type="component" value="Unassembled WGS sequence"/>
</dbReference>
<dbReference type="EMBL" id="GL876971">
    <property type="protein sequence ID" value="KLU88515.1"/>
    <property type="molecule type" value="Genomic_DNA"/>
</dbReference>
<reference evidence="3" key="4">
    <citation type="journal article" date="2015" name="G3 (Bethesda)">
        <title>Genome sequences of three phytopathogenic species of the Magnaporthaceae family of fungi.</title>
        <authorList>
            <person name="Okagaki L.H."/>
            <person name="Nunes C.C."/>
            <person name="Sailsbery J."/>
            <person name="Clay B."/>
            <person name="Brown D."/>
            <person name="John T."/>
            <person name="Oh Y."/>
            <person name="Young N."/>
            <person name="Fitzgerald M."/>
            <person name="Haas B.J."/>
            <person name="Zeng Q."/>
            <person name="Young S."/>
            <person name="Adiconis X."/>
            <person name="Fan L."/>
            <person name="Levin J.Z."/>
            <person name="Mitchell T.K."/>
            <person name="Okubara P.A."/>
            <person name="Farman M.L."/>
            <person name="Kohn L.M."/>
            <person name="Birren B."/>
            <person name="Ma L.-J."/>
            <person name="Dean R.A."/>
        </authorList>
    </citation>
    <scope>NUCLEOTIDE SEQUENCE</scope>
    <source>
        <strain evidence="3">ATCC 64411 / 73-15</strain>
    </source>
</reference>
<keyword evidence="4" id="KW-1185">Reference proteome</keyword>
<dbReference type="EMBL" id="ADBL01001810">
    <property type="status" value="NOT_ANNOTATED_CDS"/>
    <property type="molecule type" value="Genomic_DNA"/>
</dbReference>
<evidence type="ECO:0000313" key="2">
    <source>
        <dbReference type="EMBL" id="KLU88515.1"/>
    </source>
</evidence>
<feature type="transmembrane region" description="Helical" evidence="1">
    <location>
        <begin position="38"/>
        <end position="60"/>
    </location>
</feature>
<organism evidence="3 4">
    <name type="scientific">Magnaporthiopsis poae (strain ATCC 64411 / 73-15)</name>
    <name type="common">Kentucky bluegrass fungus</name>
    <name type="synonym">Magnaporthe poae</name>
    <dbReference type="NCBI Taxonomy" id="644358"/>
    <lineage>
        <taxon>Eukaryota</taxon>
        <taxon>Fungi</taxon>
        <taxon>Dikarya</taxon>
        <taxon>Ascomycota</taxon>
        <taxon>Pezizomycotina</taxon>
        <taxon>Sordariomycetes</taxon>
        <taxon>Sordariomycetidae</taxon>
        <taxon>Magnaporthales</taxon>
        <taxon>Magnaporthaceae</taxon>
        <taxon>Magnaporthiopsis</taxon>
    </lineage>
</organism>
<gene>
    <name evidence="2" type="ORF">MAPG_07500</name>
</gene>
<dbReference type="VEuPathDB" id="FungiDB:MAPG_07500"/>
<reference evidence="2" key="1">
    <citation type="submission" date="2010-05" db="EMBL/GenBank/DDBJ databases">
        <title>The Genome Sequence of Magnaporthe poae strain ATCC 64411.</title>
        <authorList>
            <consortium name="The Broad Institute Genome Sequencing Platform"/>
            <consortium name="Broad Institute Genome Sequencing Center for Infectious Disease"/>
            <person name="Ma L.-J."/>
            <person name="Dead R."/>
            <person name="Young S."/>
            <person name="Zeng Q."/>
            <person name="Koehrsen M."/>
            <person name="Alvarado L."/>
            <person name="Berlin A."/>
            <person name="Chapman S.B."/>
            <person name="Chen Z."/>
            <person name="Freedman E."/>
            <person name="Gellesch M."/>
            <person name="Goldberg J."/>
            <person name="Griggs A."/>
            <person name="Gujja S."/>
            <person name="Heilman E.R."/>
            <person name="Heiman D."/>
            <person name="Hepburn T."/>
            <person name="Howarth C."/>
            <person name="Jen D."/>
            <person name="Larson L."/>
            <person name="Mehta T."/>
            <person name="Neiman D."/>
            <person name="Pearson M."/>
            <person name="Roberts A."/>
            <person name="Saif S."/>
            <person name="Shea T."/>
            <person name="Shenoy N."/>
            <person name="Sisk P."/>
            <person name="Stolte C."/>
            <person name="Sykes S."/>
            <person name="Walk T."/>
            <person name="White J."/>
            <person name="Yandava C."/>
            <person name="Haas B."/>
            <person name="Nusbaum C."/>
            <person name="Birren B."/>
        </authorList>
    </citation>
    <scope>NUCLEOTIDE SEQUENCE</scope>
    <source>
        <strain evidence="2">ATCC 64411</strain>
    </source>
</reference>
<dbReference type="EnsemblFungi" id="MAPG_07500T0">
    <property type="protein sequence ID" value="MAPG_07500T0"/>
    <property type="gene ID" value="MAPG_07500"/>
</dbReference>